<dbReference type="Gene3D" id="1.25.40.10">
    <property type="entry name" value="Tetratricopeptide repeat domain"/>
    <property type="match status" value="1"/>
</dbReference>
<dbReference type="Pfam" id="PF08336">
    <property type="entry name" value="P4Ha_N"/>
    <property type="match status" value="1"/>
</dbReference>
<dbReference type="GO" id="GO:0016020">
    <property type="term" value="C:membrane"/>
    <property type="evidence" value="ECO:0007669"/>
    <property type="project" value="UniProtKB-SubCell"/>
</dbReference>
<gene>
    <name evidence="14" type="ORF">Pcinc_004845</name>
</gene>
<dbReference type="SMART" id="SM00702">
    <property type="entry name" value="P4Hc"/>
    <property type="match status" value="1"/>
</dbReference>
<evidence type="ECO:0000256" key="11">
    <source>
        <dbReference type="ARBA" id="ARBA00023136"/>
    </source>
</evidence>
<dbReference type="PANTHER" id="PTHR10869:SF244">
    <property type="entry name" value="PROLYL 4-HYDROXYLASE SUBUNIT ALPHA-2"/>
    <property type="match status" value="1"/>
</dbReference>
<evidence type="ECO:0000256" key="1">
    <source>
        <dbReference type="ARBA" id="ARBA00001961"/>
    </source>
</evidence>
<keyword evidence="6" id="KW-0847">Vitamin C</keyword>
<dbReference type="GO" id="GO:0005783">
    <property type="term" value="C:endoplasmic reticulum"/>
    <property type="evidence" value="ECO:0007669"/>
    <property type="project" value="InterPro"/>
</dbReference>
<reference evidence="14" key="1">
    <citation type="submission" date="2023-10" db="EMBL/GenBank/DDBJ databases">
        <title>Genome assemblies of two species of porcelain crab, Petrolisthes cinctipes and Petrolisthes manimaculis (Anomura: Porcellanidae).</title>
        <authorList>
            <person name="Angst P."/>
        </authorList>
    </citation>
    <scope>NUCLEOTIDE SEQUENCE</scope>
    <source>
        <strain evidence="14">PB745_01</strain>
        <tissue evidence="14">Gill</tissue>
    </source>
</reference>
<comment type="cofactor">
    <cofactor evidence="1">
        <name>L-ascorbate</name>
        <dbReference type="ChEBI" id="CHEBI:38290"/>
    </cofactor>
</comment>
<protein>
    <submittedName>
        <fullName evidence="14">Uncharacterized protein</fullName>
    </submittedName>
</protein>
<keyword evidence="5" id="KW-0479">Metal-binding</keyword>
<feature type="domain" description="Prolyl 4-hydroxylase alpha subunit" evidence="13">
    <location>
        <begin position="330"/>
        <end position="523"/>
    </location>
</feature>
<evidence type="ECO:0000256" key="9">
    <source>
        <dbReference type="ARBA" id="ARBA00023002"/>
    </source>
</evidence>
<dbReference type="Proteomes" id="UP001286313">
    <property type="component" value="Unassembled WGS sequence"/>
</dbReference>
<dbReference type="InterPro" id="IPR011990">
    <property type="entry name" value="TPR-like_helical_dom_sf"/>
</dbReference>
<dbReference type="Pfam" id="PF01549">
    <property type="entry name" value="ShK"/>
    <property type="match status" value="1"/>
</dbReference>
<dbReference type="GO" id="GO:0004656">
    <property type="term" value="F:procollagen-proline 4-dioxygenase activity"/>
    <property type="evidence" value="ECO:0007669"/>
    <property type="project" value="InterPro"/>
</dbReference>
<dbReference type="GO" id="GO:0005506">
    <property type="term" value="F:iron ion binding"/>
    <property type="evidence" value="ECO:0007669"/>
    <property type="project" value="InterPro"/>
</dbReference>
<keyword evidence="11" id="KW-0472">Membrane</keyword>
<feature type="domain" description="ShKT" evidence="12">
    <location>
        <begin position="105"/>
        <end position="141"/>
    </location>
</feature>
<comment type="caution">
    <text evidence="14">The sequence shown here is derived from an EMBL/GenBank/DDBJ whole genome shotgun (WGS) entry which is preliminary data.</text>
</comment>
<evidence type="ECO:0000256" key="8">
    <source>
        <dbReference type="ARBA" id="ARBA00022989"/>
    </source>
</evidence>
<comment type="subcellular location">
    <subcellularLocation>
        <location evidence="3">Endomembrane system</location>
    </subcellularLocation>
    <subcellularLocation>
        <location evidence="2">Membrane</location>
        <topology evidence="2">Single-pass membrane protein</topology>
    </subcellularLocation>
</comment>
<evidence type="ECO:0000313" key="15">
    <source>
        <dbReference type="Proteomes" id="UP001286313"/>
    </source>
</evidence>
<evidence type="ECO:0000256" key="10">
    <source>
        <dbReference type="ARBA" id="ARBA00023004"/>
    </source>
</evidence>
<dbReference type="InterPro" id="IPR013547">
    <property type="entry name" value="P4H_N"/>
</dbReference>
<evidence type="ECO:0000256" key="6">
    <source>
        <dbReference type="ARBA" id="ARBA00022896"/>
    </source>
</evidence>
<evidence type="ECO:0000259" key="13">
    <source>
        <dbReference type="SMART" id="SM00702"/>
    </source>
</evidence>
<organism evidence="14 15">
    <name type="scientific">Petrolisthes cinctipes</name>
    <name type="common">Flat porcelain crab</name>
    <dbReference type="NCBI Taxonomy" id="88211"/>
    <lineage>
        <taxon>Eukaryota</taxon>
        <taxon>Metazoa</taxon>
        <taxon>Ecdysozoa</taxon>
        <taxon>Arthropoda</taxon>
        <taxon>Crustacea</taxon>
        <taxon>Multicrustacea</taxon>
        <taxon>Malacostraca</taxon>
        <taxon>Eumalacostraca</taxon>
        <taxon>Eucarida</taxon>
        <taxon>Decapoda</taxon>
        <taxon>Pleocyemata</taxon>
        <taxon>Anomura</taxon>
        <taxon>Galatheoidea</taxon>
        <taxon>Porcellanidae</taxon>
        <taxon>Petrolisthes</taxon>
    </lineage>
</organism>
<evidence type="ECO:0000256" key="2">
    <source>
        <dbReference type="ARBA" id="ARBA00004167"/>
    </source>
</evidence>
<accession>A0AAE1GGA0</accession>
<dbReference type="EMBL" id="JAWQEG010000357">
    <property type="protein sequence ID" value="KAK3891271.1"/>
    <property type="molecule type" value="Genomic_DNA"/>
</dbReference>
<name>A0AAE1GGA0_PETCI</name>
<keyword evidence="10" id="KW-0408">Iron</keyword>
<dbReference type="Gene3D" id="2.60.120.620">
    <property type="entry name" value="q2cbj1_9rhob like domain"/>
    <property type="match status" value="1"/>
</dbReference>
<evidence type="ECO:0000256" key="4">
    <source>
        <dbReference type="ARBA" id="ARBA00022692"/>
    </source>
</evidence>
<sequence>MVLSVSVRQGNAEPQSGQLFASLVYMRHVFHFDQLLGEVLLQLPEHFPPATDYLKTYMSLALDRIRGHEVTGNPLHVYTVIKRLVHNWPNIKPALEHYLQAASKGCEDTHPECHNWSMVNECVINRNYMLVYCPQACHVCPSPALRSEVLKLVSASETTVLPTSDDLTGAALALTRLQRIYRLPINSFMAGYIAGVSSSVRLGLDDCLLIANTSLSHREYSYALVWYRYCLLLTEGQHDTHQLVKDQIREAEIEHNAKFKVWGPGEFIYQQPVTPDNNRQVPQDNTFAKGCRGEHVQFPGWWRLKCHVDHRGSPFLLLQPIRYEQLHYDPELYIFYDVISDAEIDVIKSLSKELLKVSTVQYERLGESSKISTSRVSYTAWIFNGSHPMLPRLAQRVAHITGLHVYESLDDTMAGEGLQVLNYGIGGFYMAHMDLLFRNDPVKMKHCWPVLTNDTCEKFVFLPGDRIATWMFYSVHPTLPLTPVHSSYSSTHSSPFILLFHSLQSIHPTLPLTPVRSSYSSTHSSPFILLFHSLQSVHPTLPLTPVHSSYSSTHSSPFILLFHSLQSIHPTLPLTPVRSSYSSTHSSPFILLFHSLQSVHPTLPLTPVHSSYSSTHSSPFILLFHSLQSVHPTLPLTPVRSSYSSTHSSPFILLFHSLQSIHPTLPLTPVHSSYSSTHSSPFILLFHSLQSIHPTLPLTPVHSSYSSTHSSPFILLFHSLQSVHPTLPLTPVRSSYSSHLQMQIHPTLFAYI</sequence>
<dbReference type="InterPro" id="IPR006620">
    <property type="entry name" value="Pro_4_hyd_alph"/>
</dbReference>
<evidence type="ECO:0000256" key="5">
    <source>
        <dbReference type="ARBA" id="ARBA00022723"/>
    </source>
</evidence>
<dbReference type="InterPro" id="IPR045054">
    <property type="entry name" value="P4HA-like"/>
</dbReference>
<keyword evidence="8" id="KW-1133">Transmembrane helix</keyword>
<evidence type="ECO:0000256" key="7">
    <source>
        <dbReference type="ARBA" id="ARBA00022964"/>
    </source>
</evidence>
<keyword evidence="9" id="KW-0560">Oxidoreductase</keyword>
<dbReference type="GO" id="GO:0031418">
    <property type="term" value="F:L-ascorbic acid binding"/>
    <property type="evidence" value="ECO:0007669"/>
    <property type="project" value="UniProtKB-KW"/>
</dbReference>
<dbReference type="InterPro" id="IPR003582">
    <property type="entry name" value="ShKT_dom"/>
</dbReference>
<evidence type="ECO:0000259" key="12">
    <source>
        <dbReference type="SMART" id="SM00254"/>
    </source>
</evidence>
<keyword evidence="15" id="KW-1185">Reference proteome</keyword>
<dbReference type="PANTHER" id="PTHR10869">
    <property type="entry name" value="PROLYL 4-HYDROXYLASE ALPHA SUBUNIT"/>
    <property type="match status" value="1"/>
</dbReference>
<proteinExistence type="predicted"/>
<evidence type="ECO:0000256" key="3">
    <source>
        <dbReference type="ARBA" id="ARBA00004308"/>
    </source>
</evidence>
<dbReference type="AlphaFoldDB" id="A0AAE1GGA0"/>
<dbReference type="SMART" id="SM00254">
    <property type="entry name" value="ShKT"/>
    <property type="match status" value="1"/>
</dbReference>
<keyword evidence="7" id="KW-0223">Dioxygenase</keyword>
<keyword evidence="4" id="KW-0812">Transmembrane</keyword>
<evidence type="ECO:0000313" key="14">
    <source>
        <dbReference type="EMBL" id="KAK3891271.1"/>
    </source>
</evidence>